<evidence type="ECO:0000256" key="4">
    <source>
        <dbReference type="SAM" id="Phobius"/>
    </source>
</evidence>
<feature type="region of interest" description="Disordered" evidence="3">
    <location>
        <begin position="470"/>
        <end position="493"/>
    </location>
</feature>
<keyword evidence="4" id="KW-0812">Transmembrane</keyword>
<proteinExistence type="predicted"/>
<dbReference type="InterPro" id="IPR015915">
    <property type="entry name" value="Kelch-typ_b-propeller"/>
</dbReference>
<accession>A0A8H3GCM8</accession>
<evidence type="ECO:0000256" key="1">
    <source>
        <dbReference type="ARBA" id="ARBA00022441"/>
    </source>
</evidence>
<sequence>MPEVALACGLLSTTARASAQELDPIVNFCIRFDHQSVVKNSTLYIDGGRETFIDVTGNGSSVKQIGTITEGYNNYLVAIDLSQSWDWKTNISEKALPKTPNPRTGTAPPVLSRGALFYGSENDSNIYLWGGTTSYWNTSFPGFEPPTPQQYSLWSFDIATQGWDQYDVTLGSANRPSSGSFTNAEELGLGFYFNGELDSGSEIQTQTYGDGVKQLIGGMIVVDLVKQTARNLSTQAVSSDVPRSRGSMMYISDIGSHGIIVQIGGNYQNVTNTTGITSPIIENLLPMNEIDIFDVASYYNASTPDGTWYKQTTSGDTPEPRIDFCLTLASAPDGSSHNVYLYGGRGADGFFDEVWVLSIPSFTWTKVYQGEAPRFGHTCHRVGNRTMVTVGGAANDNWSSAPCDWETKGVGVFDLSDLVWGSVYNASAPAYAVPTPITARIGGSPSGGATMYEPTPSGFDQPGLADIFKGLYQGPPAAPSPTPRTESSGSRPNHRTAIIVGCSVGGVACITLVAGLGLYYRRQVRHSITGSESQRQEMDSEEKFVHEMDNEKTIIHEMDNQEHSVHEMEERIIQEIDNQQTFVRELGTRNICWELPAENKSVEYSRENSSSGHLRRNSVPADEKVPEVPCPGGYPERSPGGSQRSFKMLPQLPIP</sequence>
<keyword evidence="6" id="KW-1185">Reference proteome</keyword>
<evidence type="ECO:0008006" key="7">
    <source>
        <dbReference type="Google" id="ProtNLM"/>
    </source>
</evidence>
<evidence type="ECO:0000256" key="3">
    <source>
        <dbReference type="SAM" id="MobiDB-lite"/>
    </source>
</evidence>
<evidence type="ECO:0000256" key="2">
    <source>
        <dbReference type="ARBA" id="ARBA00022737"/>
    </source>
</evidence>
<feature type="region of interest" description="Disordered" evidence="3">
    <location>
        <begin position="602"/>
        <end position="655"/>
    </location>
</feature>
<keyword evidence="4" id="KW-1133">Transmembrane helix</keyword>
<dbReference type="SUPFAM" id="SSF50965">
    <property type="entry name" value="Galactose oxidase, central domain"/>
    <property type="match status" value="1"/>
</dbReference>
<dbReference type="EMBL" id="CAJPDT010000100">
    <property type="protein sequence ID" value="CAF9937513.1"/>
    <property type="molecule type" value="Genomic_DNA"/>
</dbReference>
<keyword evidence="2" id="KW-0677">Repeat</keyword>
<dbReference type="PANTHER" id="PTHR46228">
    <property type="entry name" value="KELCH DOMAIN-CONTAINING PROTEIN"/>
    <property type="match status" value="1"/>
</dbReference>
<protein>
    <recommendedName>
        <fullName evidence="7">Cell wall anchored protein</fullName>
    </recommendedName>
</protein>
<dbReference type="Proteomes" id="UP000664534">
    <property type="component" value="Unassembled WGS sequence"/>
</dbReference>
<comment type="caution">
    <text evidence="5">The sequence shown here is derived from an EMBL/GenBank/DDBJ whole genome shotgun (WGS) entry which is preliminary data.</text>
</comment>
<keyword evidence="1" id="KW-0880">Kelch repeat</keyword>
<dbReference type="OrthoDB" id="10251809at2759"/>
<organism evidence="5 6">
    <name type="scientific">Imshaugia aleurites</name>
    <dbReference type="NCBI Taxonomy" id="172621"/>
    <lineage>
        <taxon>Eukaryota</taxon>
        <taxon>Fungi</taxon>
        <taxon>Dikarya</taxon>
        <taxon>Ascomycota</taxon>
        <taxon>Pezizomycotina</taxon>
        <taxon>Lecanoromycetes</taxon>
        <taxon>OSLEUM clade</taxon>
        <taxon>Lecanoromycetidae</taxon>
        <taxon>Lecanorales</taxon>
        <taxon>Lecanorineae</taxon>
        <taxon>Parmeliaceae</taxon>
        <taxon>Imshaugia</taxon>
    </lineage>
</organism>
<feature type="transmembrane region" description="Helical" evidence="4">
    <location>
        <begin position="497"/>
        <end position="520"/>
    </location>
</feature>
<reference evidence="5" key="1">
    <citation type="submission" date="2021-03" db="EMBL/GenBank/DDBJ databases">
        <authorList>
            <person name="Tagirdzhanova G."/>
        </authorList>
    </citation>
    <scope>NUCLEOTIDE SEQUENCE</scope>
</reference>
<dbReference type="Gene3D" id="2.120.10.80">
    <property type="entry name" value="Kelch-type beta propeller"/>
    <property type="match status" value="1"/>
</dbReference>
<name>A0A8H3GCM8_9LECA</name>
<gene>
    <name evidence="5" type="ORF">IMSHALPRED_000440</name>
</gene>
<keyword evidence="4" id="KW-0472">Membrane</keyword>
<evidence type="ECO:0000313" key="6">
    <source>
        <dbReference type="Proteomes" id="UP000664534"/>
    </source>
</evidence>
<dbReference type="PANTHER" id="PTHR46228:SF2">
    <property type="entry name" value="KELCH REPEAT PROTEIN (AFU_ORTHOLOGUE AFUA_4G14350)"/>
    <property type="match status" value="1"/>
</dbReference>
<dbReference type="AlphaFoldDB" id="A0A8H3GCM8"/>
<dbReference type="InterPro" id="IPR011043">
    <property type="entry name" value="Gal_Oxase/kelch_b-propeller"/>
</dbReference>
<evidence type="ECO:0000313" key="5">
    <source>
        <dbReference type="EMBL" id="CAF9937513.1"/>
    </source>
</evidence>